<comment type="caution">
    <text evidence="1">The sequence shown here is derived from an EMBL/GenBank/DDBJ whole genome shotgun (WGS) entry which is preliminary data.</text>
</comment>
<dbReference type="EMBL" id="MEZX01000003">
    <property type="protein sequence ID" value="OGD64257.1"/>
    <property type="molecule type" value="Genomic_DNA"/>
</dbReference>
<accession>A0A1F5EA15</accession>
<dbReference type="STRING" id="1797471.A3A71_03715"/>
<evidence type="ECO:0000313" key="1">
    <source>
        <dbReference type="EMBL" id="OGD64257.1"/>
    </source>
</evidence>
<reference evidence="1 2" key="1">
    <citation type="journal article" date="2016" name="Nat. Commun.">
        <title>Thousands of microbial genomes shed light on interconnected biogeochemical processes in an aquifer system.</title>
        <authorList>
            <person name="Anantharaman K."/>
            <person name="Brown C.T."/>
            <person name="Hug L.A."/>
            <person name="Sharon I."/>
            <person name="Castelle C.J."/>
            <person name="Probst A.J."/>
            <person name="Thomas B.C."/>
            <person name="Singh A."/>
            <person name="Wilkins M.J."/>
            <person name="Karaoz U."/>
            <person name="Brodie E.L."/>
            <person name="Williams K.H."/>
            <person name="Hubbard S.S."/>
            <person name="Banfield J.F."/>
        </authorList>
    </citation>
    <scope>NUCLEOTIDE SEQUENCE [LARGE SCALE GENOMIC DNA]</scope>
</reference>
<gene>
    <name evidence="1" type="ORF">A3A71_03715</name>
</gene>
<name>A0A1F5EA15_9BACT</name>
<protein>
    <submittedName>
        <fullName evidence="1">Uncharacterized protein</fullName>
    </submittedName>
</protein>
<evidence type="ECO:0000313" key="2">
    <source>
        <dbReference type="Proteomes" id="UP000177481"/>
    </source>
</evidence>
<sequence length="187" mass="21252">MKRKNLLFGGVLVLLLAVGYILYSPNQASEQNTSVSSAEETFTELDFSAEQLKDYYIVYENPFVIAIRTSLNNYLDGNIDTGFGDTTTAIDSSTGDDGTVYGLDSFDKEYYQSKFIVFARNEYNWGGELINIVFVDKPDKLFTAWMYKGASGYEMRGFSQNTTFGAPEMKKFNQQYAKFFRDTEHSL</sequence>
<organism evidence="1 2">
    <name type="scientific">Candidatus Berkelbacteria bacterium RIFCSPLOWO2_01_FULL_50_28</name>
    <dbReference type="NCBI Taxonomy" id="1797471"/>
    <lineage>
        <taxon>Bacteria</taxon>
        <taxon>Candidatus Berkelbacteria</taxon>
    </lineage>
</organism>
<dbReference type="Proteomes" id="UP000177481">
    <property type="component" value="Unassembled WGS sequence"/>
</dbReference>
<dbReference type="AlphaFoldDB" id="A0A1F5EA15"/>
<proteinExistence type="predicted"/>